<dbReference type="EMBL" id="MN740510">
    <property type="protein sequence ID" value="QHU30596.1"/>
    <property type="molecule type" value="Genomic_DNA"/>
</dbReference>
<organism evidence="1">
    <name type="scientific">viral metagenome</name>
    <dbReference type="NCBI Taxonomy" id="1070528"/>
    <lineage>
        <taxon>unclassified sequences</taxon>
        <taxon>metagenomes</taxon>
        <taxon>organismal metagenomes</taxon>
    </lineage>
</organism>
<dbReference type="AlphaFoldDB" id="A0A6C0LHZ5"/>
<evidence type="ECO:0000313" key="1">
    <source>
        <dbReference type="EMBL" id="QHU30596.1"/>
    </source>
</evidence>
<accession>A0A6C0LHZ5</accession>
<protein>
    <submittedName>
        <fullName evidence="1">Uncharacterized protein</fullName>
    </submittedName>
</protein>
<reference evidence="1" key="1">
    <citation type="journal article" date="2020" name="Nature">
        <title>Giant virus diversity and host interactions through global metagenomics.</title>
        <authorList>
            <person name="Schulz F."/>
            <person name="Roux S."/>
            <person name="Paez-Espino D."/>
            <person name="Jungbluth S."/>
            <person name="Walsh D.A."/>
            <person name="Denef V.J."/>
            <person name="McMahon K.D."/>
            <person name="Konstantinidis K.T."/>
            <person name="Eloe-Fadrosh E.A."/>
            <person name="Kyrpides N.C."/>
            <person name="Woyke T."/>
        </authorList>
    </citation>
    <scope>NUCLEOTIDE SEQUENCE</scope>
    <source>
        <strain evidence="1">GVMAG-M-3300027833-19</strain>
    </source>
</reference>
<sequence length="132" mass="15758">MSGMLEKYNHSLISKYEDLLLETRNSTQMKLLRMYGEFFRVNLQKLYFLENSQYDNDIDYGVNFYFPSVRLVEGFKLRHIEDHVVGYPPFDIGYEYFDGEGEIDEWELYTGHECDEGCDCRALINPTEEELY</sequence>
<proteinExistence type="predicted"/>
<name>A0A6C0LHZ5_9ZZZZ</name>